<dbReference type="PANTHER" id="PTHR11324">
    <property type="entry name" value="IL16-RELATED"/>
    <property type="match status" value="1"/>
</dbReference>
<feature type="region of interest" description="Disordered" evidence="1">
    <location>
        <begin position="592"/>
        <end position="629"/>
    </location>
</feature>
<dbReference type="InterPro" id="IPR001478">
    <property type="entry name" value="PDZ"/>
</dbReference>
<accession>A0A7R9CFF7</accession>
<feature type="compositionally biased region" description="Polar residues" evidence="1">
    <location>
        <begin position="445"/>
        <end position="454"/>
    </location>
</feature>
<dbReference type="InterPro" id="IPR036034">
    <property type="entry name" value="PDZ_sf"/>
</dbReference>
<gene>
    <name evidence="3" type="ORF">TPSB3V08_LOCUS288</name>
</gene>
<feature type="compositionally biased region" description="Low complexity" evidence="1">
    <location>
        <begin position="247"/>
        <end position="269"/>
    </location>
</feature>
<feature type="region of interest" description="Disordered" evidence="1">
    <location>
        <begin position="1311"/>
        <end position="1345"/>
    </location>
</feature>
<dbReference type="EMBL" id="OD000090">
    <property type="protein sequence ID" value="CAD7395700.1"/>
    <property type="molecule type" value="Genomic_DNA"/>
</dbReference>
<dbReference type="CDD" id="cd06763">
    <property type="entry name" value="PDZ7_PDZD2-PDZ4_hPro-IL-16-like"/>
    <property type="match status" value="1"/>
</dbReference>
<feature type="region of interest" description="Disordered" evidence="1">
    <location>
        <begin position="1514"/>
        <end position="1546"/>
    </location>
</feature>
<evidence type="ECO:0000313" key="3">
    <source>
        <dbReference type="EMBL" id="CAD7395700.1"/>
    </source>
</evidence>
<feature type="domain" description="PDZ" evidence="2">
    <location>
        <begin position="1552"/>
        <end position="1624"/>
    </location>
</feature>
<feature type="region of interest" description="Disordered" evidence="1">
    <location>
        <begin position="205"/>
        <end position="283"/>
    </location>
</feature>
<proteinExistence type="predicted"/>
<feature type="region of interest" description="Disordered" evidence="1">
    <location>
        <begin position="138"/>
        <end position="174"/>
    </location>
</feature>
<feature type="compositionally biased region" description="Low complexity" evidence="1">
    <location>
        <begin position="405"/>
        <end position="442"/>
    </location>
</feature>
<dbReference type="Gene3D" id="2.30.42.10">
    <property type="match status" value="2"/>
</dbReference>
<protein>
    <recommendedName>
        <fullName evidence="2">PDZ domain-containing protein</fullName>
    </recommendedName>
</protein>
<feature type="region of interest" description="Disordered" evidence="1">
    <location>
        <begin position="668"/>
        <end position="702"/>
    </location>
</feature>
<feature type="compositionally biased region" description="Polar residues" evidence="1">
    <location>
        <begin position="1234"/>
        <end position="1247"/>
    </location>
</feature>
<dbReference type="PANTHER" id="PTHR11324:SF16">
    <property type="entry name" value="PDZ DOMAIN-CONTAINING PROTEIN 2"/>
    <property type="match status" value="1"/>
</dbReference>
<feature type="compositionally biased region" description="Polar residues" evidence="1">
    <location>
        <begin position="1318"/>
        <end position="1329"/>
    </location>
</feature>
<feature type="domain" description="PDZ" evidence="2">
    <location>
        <begin position="1410"/>
        <end position="1495"/>
    </location>
</feature>
<feature type="region of interest" description="Disordered" evidence="1">
    <location>
        <begin position="1161"/>
        <end position="1198"/>
    </location>
</feature>
<feature type="compositionally biased region" description="Basic and acidic residues" evidence="1">
    <location>
        <begin position="1090"/>
        <end position="1102"/>
    </location>
</feature>
<sequence>MCGIETIQLLPLSLKATSCRVCLFLSSLSSLCHFYLPPLIVRATVSEDDRAIPYLVGVVFVRLSQQVSVGRVHSISHCSMGDYCFCAAIWRGYKQHLHMEEKGTRRRSPNYNVLNILKMEEGGVRRTMDALLALDTLTSPTKSLPPPSSLSPPPSFSRLPPDGHEFPPNYQEPNNHFSVGIPAIIEMDLSLDKTTVSSNGTPLLMKVKKDESPPPPPLPTSGPPPRKLSARQDPIDFLPTSPERKFSTTSTSSGTDDTPSTVRTTSSRVANWRKDEKSEKSVRDKIAMFSSVQDEPLVPEALYPTLPKRLSKHTSSDNVFYMGEDSFDSSNKIISRSALSVDKAGQHSTSYRNSSPASSQPSSLFGIKSPAVYNSMSDVSAMSPHPVIEHNEPPRSLDFASRTQSSMDLTSSSSSAYSSAGSPDSSLSSTTSYSLGYSSTLPRKLNTNRQQQQLKPEVKLPDTNQKLNNGVSRANSFSVPNNTLHTRSQSLVDIGSIPSYTSKRNSIGQVGGYSKQNNSEDMRRASLNALIEQRRRGISKLRGLVIPEKVTEVAMTQPIIDLPEIKSRDSILVSKPPVVSTNNDVRPYSRQTINTNRWTTNTDSFVPQDKTSTSNLIGSPPWKSQSSAANLPKYSPAFKRKSLTLYGVPSSASSVSSSLSSSREELRPIFDGGINNNNQKLSPPLPPSKPPRHSTGSFPSNYNIPFLLPEPPKSLESITSPTRSDLSFEYVSSCGSSPDLRVTAPTNVKEDVVVPVTIRNGRPTNGDYYTNGSKPNRLSPTSKNNLSDTGRSGEDDSDNDSAVSSSRSSISREYSPPTSPLPDSQNRADDCQHPLLANLPSSGIVGEKRPLRRTLSSETTASVASSTTSTLTSGSQASCSSNGSSNDSNKRVLKAQSVEAINRKNVLSSARYSSGKDFKIGSPLIQRKFDEDNDGNVNIIKKQEPSKLSIVENNASDYLQYDKDSSIDHISDNNIDTSAHKDAIHYRNVSLDETPNAMTNVIYFEVQEPESLEGAFDSSMLIASEKEHTANTYSMITPVVEYEELIQVKSVPLPAPRRSNIPTPVKISNGITVEESPITGDRWTELAKKYAKSTGDEGEKKVSKLRRQSSEDVTDLPRYETKEFTLDLKNKSLKIDTKPEESKSSQDKFSEITNTKIDDSFVVKKSEVPPSVPPKPQQRKSSNVGSDQVESPHAENNKELLEADLMTILTGKASKDPNIAMQLRERRRSKETGNQRPSMSIERSASSEVILPHSGEKMSKTGERLQEAISPSATSRIPTVASRNVANRRSVSVNDIRKAFEKAELALANTGRAGGGSKTSSVITSSNGMANHHARVSSLDSTTSDDSFAPIPGVYGSVSSLQKEQFGSVTSIASSTSLISQQELQSLIDEANQVLEENGGCSTPVYEVLVIVLHRETTGGSIGITLAGGADYEAKEITVHKVLTGSPADKDGRFQKGDRILSINGRSMKGVTHREALNILKAPRTEVVLVVSRTRPDYDGAPLSIDDFPLPSVKSSLGSSRPPRIPEQPLDGSTNSSIDDSDSKVLRGPPTLVTLVKDGAGLGFSLEGGRDSPLGDKPLTIKKIFTGGSAEKNGSLHAGDELLNVNGTDVTAMSRIEAWSLMKRLLDGTVSLTVRHNVAN</sequence>
<feature type="compositionally biased region" description="Basic and acidic residues" evidence="1">
    <location>
        <begin position="272"/>
        <end position="283"/>
    </location>
</feature>
<feature type="compositionally biased region" description="Polar residues" evidence="1">
    <location>
        <begin position="767"/>
        <end position="790"/>
    </location>
</feature>
<feature type="compositionally biased region" description="Polar residues" evidence="1">
    <location>
        <begin position="462"/>
        <end position="482"/>
    </location>
</feature>
<feature type="region of interest" description="Disordered" evidence="1">
    <location>
        <begin position="383"/>
        <end position="482"/>
    </location>
</feature>
<dbReference type="PROSITE" id="PS50106">
    <property type="entry name" value="PDZ"/>
    <property type="match status" value="2"/>
</dbReference>
<feature type="region of interest" description="Disordered" evidence="1">
    <location>
        <begin position="1090"/>
        <end position="1114"/>
    </location>
</feature>
<dbReference type="CDD" id="cd06762">
    <property type="entry name" value="PDZ6_PDZD2-PDZ3_hPro-IL-16-like"/>
    <property type="match status" value="1"/>
</dbReference>
<feature type="region of interest" description="Disordered" evidence="1">
    <location>
        <begin position="341"/>
        <end position="363"/>
    </location>
</feature>
<dbReference type="SUPFAM" id="SSF50156">
    <property type="entry name" value="PDZ domain-like"/>
    <property type="match status" value="2"/>
</dbReference>
<evidence type="ECO:0000259" key="2">
    <source>
        <dbReference type="PROSITE" id="PS50106"/>
    </source>
</evidence>
<dbReference type="SMART" id="SM00228">
    <property type="entry name" value="PDZ"/>
    <property type="match status" value="2"/>
</dbReference>
<dbReference type="Pfam" id="PF00595">
    <property type="entry name" value="PDZ"/>
    <property type="match status" value="2"/>
</dbReference>
<organism evidence="3">
    <name type="scientific">Timema poppense</name>
    <name type="common">Walking stick</name>
    <dbReference type="NCBI Taxonomy" id="170557"/>
    <lineage>
        <taxon>Eukaryota</taxon>
        <taxon>Metazoa</taxon>
        <taxon>Ecdysozoa</taxon>
        <taxon>Arthropoda</taxon>
        <taxon>Hexapoda</taxon>
        <taxon>Insecta</taxon>
        <taxon>Pterygota</taxon>
        <taxon>Neoptera</taxon>
        <taxon>Polyneoptera</taxon>
        <taxon>Phasmatodea</taxon>
        <taxon>Timematodea</taxon>
        <taxon>Timematoidea</taxon>
        <taxon>Timematidae</taxon>
        <taxon>Timema</taxon>
    </lineage>
</organism>
<feature type="compositionally biased region" description="Pro residues" evidence="1">
    <location>
        <begin position="143"/>
        <end position="155"/>
    </location>
</feature>
<feature type="compositionally biased region" description="Low complexity" evidence="1">
    <location>
        <begin position="354"/>
        <end position="363"/>
    </location>
</feature>
<feature type="region of interest" description="Disordered" evidence="1">
    <location>
        <begin position="754"/>
        <end position="890"/>
    </location>
</feature>
<feature type="compositionally biased region" description="Pro residues" evidence="1">
    <location>
        <begin position="213"/>
        <end position="226"/>
    </location>
</feature>
<feature type="compositionally biased region" description="Low complexity" evidence="1">
    <location>
        <begin position="854"/>
        <end position="887"/>
    </location>
</feature>
<evidence type="ECO:0000256" key="1">
    <source>
        <dbReference type="SAM" id="MobiDB-lite"/>
    </source>
</evidence>
<name>A0A7R9CFF7_TIMPO</name>
<reference evidence="3" key="1">
    <citation type="submission" date="2020-11" db="EMBL/GenBank/DDBJ databases">
        <authorList>
            <person name="Tran Van P."/>
        </authorList>
    </citation>
    <scope>NUCLEOTIDE SEQUENCE</scope>
</reference>
<feature type="region of interest" description="Disordered" evidence="1">
    <location>
        <begin position="1212"/>
        <end position="1249"/>
    </location>
</feature>
<feature type="compositionally biased region" description="Low complexity" evidence="1">
    <location>
        <begin position="800"/>
        <end position="811"/>
    </location>
</feature>